<dbReference type="GO" id="GO:0031410">
    <property type="term" value="C:cytoplasmic vesicle"/>
    <property type="evidence" value="ECO:0007669"/>
    <property type="project" value="TreeGrafter"/>
</dbReference>
<evidence type="ECO:0000313" key="2">
    <source>
        <dbReference type="Proteomes" id="UP000193380"/>
    </source>
</evidence>
<dbReference type="PaxDb" id="8022-A0A060ZJK1"/>
<dbReference type="PANTHER" id="PTHR12296:SF21">
    <property type="entry name" value="DENN DOMAIN-CONTAINING PROTEIN 3"/>
    <property type="match status" value="1"/>
</dbReference>
<protein>
    <recommendedName>
        <fullName evidence="3">GRAM domain-containing protein</fullName>
    </recommendedName>
</protein>
<reference evidence="1" key="1">
    <citation type="journal article" date="2014" name="Nat. Commun.">
        <title>The rainbow trout genome provides novel insights into evolution after whole-genome duplication in vertebrates.</title>
        <authorList>
            <person name="Berthelot C."/>
            <person name="Brunet F."/>
            <person name="Chalopin D."/>
            <person name="Juanchich A."/>
            <person name="Bernard M."/>
            <person name="Noel B."/>
            <person name="Bento P."/>
            <person name="Da Silva C."/>
            <person name="Labadie K."/>
            <person name="Alberti A."/>
            <person name="Aury J.M."/>
            <person name="Louis A."/>
            <person name="Dehais P."/>
            <person name="Bardou P."/>
            <person name="Montfort J."/>
            <person name="Klopp C."/>
            <person name="Cabau C."/>
            <person name="Gaspin C."/>
            <person name="Thorgaard G.H."/>
            <person name="Boussaha M."/>
            <person name="Quillet E."/>
            <person name="Guyomard R."/>
            <person name="Galiana D."/>
            <person name="Bobe J."/>
            <person name="Volff J.N."/>
            <person name="Genet C."/>
            <person name="Wincker P."/>
            <person name="Jaillon O."/>
            <person name="Roest Crollius H."/>
            <person name="Guiguen Y."/>
        </authorList>
    </citation>
    <scope>NUCLEOTIDE SEQUENCE [LARGE SCALE GENOMIC DNA]</scope>
</reference>
<accession>A0A060ZJK1</accession>
<dbReference type="EMBL" id="FR965883">
    <property type="protein sequence ID" value="CDR01340.1"/>
    <property type="molecule type" value="Genomic_DNA"/>
</dbReference>
<dbReference type="GO" id="GO:0032483">
    <property type="term" value="P:regulation of Rab protein signal transduction"/>
    <property type="evidence" value="ECO:0007669"/>
    <property type="project" value="TreeGrafter"/>
</dbReference>
<name>A0A060ZJK1_ONCMY</name>
<reference evidence="1" key="2">
    <citation type="submission" date="2014-03" db="EMBL/GenBank/DDBJ databases">
        <authorList>
            <person name="Genoscope - CEA"/>
        </authorList>
    </citation>
    <scope>NUCLEOTIDE SEQUENCE</scope>
</reference>
<dbReference type="PANTHER" id="PTHR12296">
    <property type="entry name" value="DENN DOMAIN-CONTAINING PROTEIN 4"/>
    <property type="match status" value="1"/>
</dbReference>
<evidence type="ECO:0008006" key="3">
    <source>
        <dbReference type="Google" id="ProtNLM"/>
    </source>
</evidence>
<dbReference type="GO" id="GO:0005085">
    <property type="term" value="F:guanyl-nucleotide exchange factor activity"/>
    <property type="evidence" value="ECO:0007669"/>
    <property type="project" value="UniProtKB-ARBA"/>
</dbReference>
<organism evidence="1 2">
    <name type="scientific">Oncorhynchus mykiss</name>
    <name type="common">Rainbow trout</name>
    <name type="synonym">Salmo gairdneri</name>
    <dbReference type="NCBI Taxonomy" id="8022"/>
    <lineage>
        <taxon>Eukaryota</taxon>
        <taxon>Metazoa</taxon>
        <taxon>Chordata</taxon>
        <taxon>Craniata</taxon>
        <taxon>Vertebrata</taxon>
        <taxon>Euteleostomi</taxon>
        <taxon>Actinopterygii</taxon>
        <taxon>Neopterygii</taxon>
        <taxon>Teleostei</taxon>
        <taxon>Protacanthopterygii</taxon>
        <taxon>Salmoniformes</taxon>
        <taxon>Salmonidae</taxon>
        <taxon>Salmoninae</taxon>
        <taxon>Oncorhynchus</taxon>
    </lineage>
</organism>
<proteinExistence type="predicted"/>
<gene>
    <name evidence="1" type="ORF">GSONMT00039402001</name>
</gene>
<dbReference type="STRING" id="8022.A0A060ZJK1"/>
<evidence type="ECO:0000313" key="1">
    <source>
        <dbReference type="EMBL" id="CDR01340.1"/>
    </source>
</evidence>
<dbReference type="InterPro" id="IPR051696">
    <property type="entry name" value="DENN_Domain_GEFs"/>
</dbReference>
<dbReference type="AlphaFoldDB" id="A0A060ZJK1"/>
<dbReference type="Proteomes" id="UP000193380">
    <property type="component" value="Unassembled WGS sequence"/>
</dbReference>
<sequence>MEHLESHQRQLYEIIVNLNCPSIGCKIAEINKWQFQELLKPNSRLPPAGQQKQVDPELFRVFYTFWKETEAEAQEVALPASVLEHLEANECVFKLSSSVKTSHGVGKIAMTQRRLFLLTVGRPGYVEITKFRDIEEVKISSAPFLLLRIPSLKIKTTLRKETFEVNLKSEVDLWHLMVKEMWAGRKMADDHKVGCQNVTLNFLLIPVSGCVPIISYFSHKSKHWIGGDMG</sequence>